<keyword evidence="6" id="KW-1185">Reference proteome</keyword>
<sequence length="370" mass="39679">MNINFFMPTRIIMGEDCIYNNRAVLQSLGKKALIMCGKNSAKNNGSLADIVKALEANGQQYFLHDKVMSNPTLDCVYEAAEAIKREGCDFVAALGGGSPMDASKAAACLALNWVDKSAFFGTSFNTALPIVAVPTTAGTGSEVTPYAIITNDQAQTKTNIGSPALFPRYAFLDAKYMLGLSREITINTAVDALSHAVEGILSVKASPITDTLARESIAVVSGSFPTLLGNGEISLELRQKLLYGATLGGMVIAHTGTTAVHSIGYSLTYYNHIDHGRANGLVFAEFLRVIEAKEKSSPIRRIPGILSAMGLKSIDEFDKTLSSLIGKKEKFGLPELEKYAEQAMQAKNIANCIIKLDKGELLEILKKSIG</sequence>
<dbReference type="eggNOG" id="COG1454">
    <property type="taxonomic scope" value="Bacteria"/>
</dbReference>
<dbReference type="Pfam" id="PF25137">
    <property type="entry name" value="ADH_Fe_C"/>
    <property type="match status" value="1"/>
</dbReference>
<dbReference type="PANTHER" id="PTHR11496:SF104">
    <property type="entry name" value="3-DEOXY-ALPHA-D-MANNO-OCTULOSONATE 8-OXIDASE"/>
    <property type="match status" value="1"/>
</dbReference>
<evidence type="ECO:0000313" key="6">
    <source>
        <dbReference type="Proteomes" id="UP000009223"/>
    </source>
</evidence>
<dbReference type="HOGENOM" id="CLU_007207_0_0_12"/>
<feature type="domain" description="Fe-containing alcohol dehydrogenase-like C-terminal" evidence="4">
    <location>
        <begin position="185"/>
        <end position="368"/>
    </location>
</feature>
<dbReference type="AlphaFoldDB" id="F5YM82"/>
<comment type="similarity">
    <text evidence="1">Belongs to the iron-containing alcohol dehydrogenase family.</text>
</comment>
<dbReference type="PANTHER" id="PTHR11496">
    <property type="entry name" value="ALCOHOL DEHYDROGENASE"/>
    <property type="match status" value="1"/>
</dbReference>
<dbReference type="FunFam" id="3.40.50.1970:FF:000003">
    <property type="entry name" value="Alcohol dehydrogenase, iron-containing"/>
    <property type="match status" value="1"/>
</dbReference>
<evidence type="ECO:0000313" key="5">
    <source>
        <dbReference type="EMBL" id="AEF83685.1"/>
    </source>
</evidence>
<dbReference type="Proteomes" id="UP000009223">
    <property type="component" value="Chromosome"/>
</dbReference>
<dbReference type="InterPro" id="IPR001670">
    <property type="entry name" value="ADH_Fe/GldA"/>
</dbReference>
<dbReference type="Pfam" id="PF00465">
    <property type="entry name" value="Fe-ADH"/>
    <property type="match status" value="1"/>
</dbReference>
<dbReference type="KEGG" id="tpi:TREPR_0422"/>
<gene>
    <name evidence="5" type="ordered locus">TREPR_0422</name>
</gene>
<feature type="domain" description="Alcohol dehydrogenase iron-type/glycerol dehydrogenase GldA" evidence="3">
    <location>
        <begin position="8"/>
        <end position="173"/>
    </location>
</feature>
<dbReference type="GO" id="GO:0004022">
    <property type="term" value="F:alcohol dehydrogenase (NAD+) activity"/>
    <property type="evidence" value="ECO:0007669"/>
    <property type="project" value="TreeGrafter"/>
</dbReference>
<dbReference type="RefSeq" id="WP_015709591.1">
    <property type="nucleotide sequence ID" value="NC_015578.1"/>
</dbReference>
<dbReference type="Gene3D" id="3.40.50.1970">
    <property type="match status" value="1"/>
</dbReference>
<dbReference type="OrthoDB" id="9815791at2"/>
<dbReference type="InterPro" id="IPR056798">
    <property type="entry name" value="ADH_Fe_C"/>
</dbReference>
<name>F5YM82_TREPZ</name>
<dbReference type="Gene3D" id="1.20.1090.10">
    <property type="entry name" value="Dehydroquinate synthase-like - alpha domain"/>
    <property type="match status" value="1"/>
</dbReference>
<accession>F5YM82</accession>
<evidence type="ECO:0000259" key="4">
    <source>
        <dbReference type="Pfam" id="PF25137"/>
    </source>
</evidence>
<protein>
    <submittedName>
        <fullName evidence="5">Alcohol dehydrogenase, iron-dependent</fullName>
    </submittedName>
</protein>
<organism evidence="5 6">
    <name type="scientific">Treponema primitia (strain ATCC BAA-887 / DSM 12427 / ZAS-2)</name>
    <dbReference type="NCBI Taxonomy" id="545694"/>
    <lineage>
        <taxon>Bacteria</taxon>
        <taxon>Pseudomonadati</taxon>
        <taxon>Spirochaetota</taxon>
        <taxon>Spirochaetia</taxon>
        <taxon>Spirochaetales</taxon>
        <taxon>Treponemataceae</taxon>
        <taxon>Treponema</taxon>
    </lineage>
</organism>
<keyword evidence="2" id="KW-0560">Oxidoreductase</keyword>
<dbReference type="InterPro" id="IPR039697">
    <property type="entry name" value="Alcohol_dehydrogenase_Fe"/>
</dbReference>
<proteinExistence type="inferred from homology"/>
<reference evidence="6" key="1">
    <citation type="submission" date="2009-12" db="EMBL/GenBank/DDBJ databases">
        <title>Complete sequence of Treponema primitia strain ZAS-2.</title>
        <authorList>
            <person name="Tetu S.G."/>
            <person name="Matson E."/>
            <person name="Ren Q."/>
            <person name="Seshadri R."/>
            <person name="Elbourne L."/>
            <person name="Hassan K.A."/>
            <person name="Durkin A."/>
            <person name="Radune D."/>
            <person name="Mohamoud Y."/>
            <person name="Shay R."/>
            <person name="Jin S."/>
            <person name="Zhang X."/>
            <person name="Lucey K."/>
            <person name="Ballor N.R."/>
            <person name="Ottesen E."/>
            <person name="Rosenthal R."/>
            <person name="Allen A."/>
            <person name="Leadbetter J.R."/>
            <person name="Paulsen I.T."/>
        </authorList>
    </citation>
    <scope>NUCLEOTIDE SEQUENCE [LARGE SCALE GENOMIC DNA]</scope>
    <source>
        <strain evidence="6">ATCC BAA-887 / DSM 12427 / ZAS-2</strain>
    </source>
</reference>
<evidence type="ECO:0000256" key="2">
    <source>
        <dbReference type="ARBA" id="ARBA00023002"/>
    </source>
</evidence>
<dbReference type="STRING" id="545694.TREPR_0422"/>
<dbReference type="GO" id="GO:0046872">
    <property type="term" value="F:metal ion binding"/>
    <property type="evidence" value="ECO:0007669"/>
    <property type="project" value="InterPro"/>
</dbReference>
<reference evidence="5 6" key="2">
    <citation type="journal article" date="2011" name="ISME J.">
        <title>RNA-seq reveals cooperative metabolic interactions between two termite-gut spirochete species in co-culture.</title>
        <authorList>
            <person name="Rosenthal A.Z."/>
            <person name="Matson E.G."/>
            <person name="Eldar A."/>
            <person name="Leadbetter J.R."/>
        </authorList>
    </citation>
    <scope>NUCLEOTIDE SEQUENCE [LARGE SCALE GENOMIC DNA]</scope>
    <source>
        <strain evidence="6">ATCC BAA-887 / DSM 12427 / ZAS-2</strain>
    </source>
</reference>
<dbReference type="SUPFAM" id="SSF56796">
    <property type="entry name" value="Dehydroquinate synthase-like"/>
    <property type="match status" value="1"/>
</dbReference>
<dbReference type="CDD" id="cd08181">
    <property type="entry name" value="PPD-like"/>
    <property type="match status" value="1"/>
</dbReference>
<evidence type="ECO:0000256" key="1">
    <source>
        <dbReference type="ARBA" id="ARBA00007358"/>
    </source>
</evidence>
<dbReference type="EMBL" id="CP001843">
    <property type="protein sequence ID" value="AEF83685.1"/>
    <property type="molecule type" value="Genomic_DNA"/>
</dbReference>
<evidence type="ECO:0000259" key="3">
    <source>
        <dbReference type="Pfam" id="PF00465"/>
    </source>
</evidence>